<dbReference type="OrthoDB" id="277808at2"/>
<evidence type="ECO:0000256" key="1">
    <source>
        <dbReference type="ARBA" id="ARBA00022679"/>
    </source>
</evidence>
<protein>
    <submittedName>
        <fullName evidence="2">Glycosyl transferase</fullName>
    </submittedName>
    <submittedName>
        <fullName evidence="3">Mannosyltransferase OCH1</fullName>
    </submittedName>
</protein>
<dbReference type="EMBL" id="FRCA01000011">
    <property type="protein sequence ID" value="SHM69328.1"/>
    <property type="molecule type" value="Genomic_DNA"/>
</dbReference>
<dbReference type="GO" id="GO:0000030">
    <property type="term" value="F:mannosyltransferase activity"/>
    <property type="evidence" value="ECO:0007669"/>
    <property type="project" value="TreeGrafter"/>
</dbReference>
<reference evidence="2 5" key="2">
    <citation type="submission" date="2019-07" db="EMBL/GenBank/DDBJ databases">
        <title>Whole genome shotgun sequence of Halomonas cupida NBRC 102219.</title>
        <authorList>
            <person name="Hosoyama A."/>
            <person name="Uohara A."/>
            <person name="Ohji S."/>
            <person name="Ichikawa N."/>
        </authorList>
    </citation>
    <scope>NUCLEOTIDE SEQUENCE [LARGE SCALE GENOMIC DNA]</scope>
    <source>
        <strain evidence="2 5">NBRC 102219</strain>
    </source>
</reference>
<dbReference type="Pfam" id="PF04488">
    <property type="entry name" value="Gly_transf_sug"/>
    <property type="match status" value="1"/>
</dbReference>
<evidence type="ECO:0000313" key="2">
    <source>
        <dbReference type="EMBL" id="GEN25593.1"/>
    </source>
</evidence>
<dbReference type="InterPro" id="IPR051706">
    <property type="entry name" value="Glycosyltransferase_domain"/>
</dbReference>
<evidence type="ECO:0000313" key="4">
    <source>
        <dbReference type="Proteomes" id="UP000184123"/>
    </source>
</evidence>
<keyword evidence="3" id="KW-0328">Glycosyltransferase</keyword>
<dbReference type="PANTHER" id="PTHR32385:SF15">
    <property type="entry name" value="INOSITOL PHOSPHOCERAMIDE MANNOSYLTRANSFERASE 1"/>
    <property type="match status" value="1"/>
</dbReference>
<accession>A0A1M7KV28</accession>
<dbReference type="Proteomes" id="UP000321726">
    <property type="component" value="Unassembled WGS sequence"/>
</dbReference>
<dbReference type="InterPro" id="IPR007577">
    <property type="entry name" value="GlycoTrfase_DXD_sugar-bd_CS"/>
</dbReference>
<dbReference type="Proteomes" id="UP000184123">
    <property type="component" value="Unassembled WGS sequence"/>
</dbReference>
<sequence>MTYTHRLISGRLLRIIGNLVKAFSYAFHAALPHKRFQIPRHAGPIRRTSNDTSEIPRILWQTNYTDRVTLPVYMNYLANRLMGWDFDYRFMSTEDRLDYIREHFSAEIIDCYCRLQIGAAQADLWRLLVIHREGGIYMDIDAHAVWPLSAIIKRHGRLFILTRKGQLSNYFLAAQPDDPAIAKIIETVVDNIKQNEDLGVFDMTGPGAMRKTPASVETATISNRAACIQGSFTNEYFQYIDKKEGKWTRQQRTTRVVNQ</sequence>
<dbReference type="PANTHER" id="PTHR32385">
    <property type="entry name" value="MANNOSYL PHOSPHORYLINOSITOL CERAMIDE SYNTHASE"/>
    <property type="match status" value="1"/>
</dbReference>
<evidence type="ECO:0000313" key="5">
    <source>
        <dbReference type="Proteomes" id="UP000321726"/>
    </source>
</evidence>
<dbReference type="AlphaFoldDB" id="A0A1M7KV28"/>
<gene>
    <name evidence="2" type="ORF">HCU01_35420</name>
    <name evidence="3" type="ORF">SAMN05660971_03624</name>
</gene>
<evidence type="ECO:0000313" key="3">
    <source>
        <dbReference type="EMBL" id="SHM69328.1"/>
    </source>
</evidence>
<name>A0A1M7KV28_9GAMM</name>
<proteinExistence type="predicted"/>
<dbReference type="InterPro" id="IPR029044">
    <property type="entry name" value="Nucleotide-diphossugar_trans"/>
</dbReference>
<dbReference type="RefSeq" id="WP_073436621.1">
    <property type="nucleotide sequence ID" value="NZ_BJXU01000155.1"/>
</dbReference>
<dbReference type="SUPFAM" id="SSF53448">
    <property type="entry name" value="Nucleotide-diphospho-sugar transferases"/>
    <property type="match status" value="1"/>
</dbReference>
<dbReference type="GO" id="GO:0051999">
    <property type="term" value="P:mannosyl-inositol phosphorylceramide biosynthetic process"/>
    <property type="evidence" value="ECO:0007669"/>
    <property type="project" value="TreeGrafter"/>
</dbReference>
<reference evidence="3 4" key="1">
    <citation type="submission" date="2016-11" db="EMBL/GenBank/DDBJ databases">
        <authorList>
            <person name="Jaros S."/>
            <person name="Januszkiewicz K."/>
            <person name="Wedrychowicz H."/>
        </authorList>
    </citation>
    <scope>NUCLEOTIDE SEQUENCE [LARGE SCALE GENOMIC DNA]</scope>
    <source>
        <strain evidence="3 4">DSM 4740</strain>
    </source>
</reference>
<dbReference type="GO" id="GO:0016020">
    <property type="term" value="C:membrane"/>
    <property type="evidence" value="ECO:0007669"/>
    <property type="project" value="GOC"/>
</dbReference>
<organism evidence="3 4">
    <name type="scientific">Halomonas cupida</name>
    <dbReference type="NCBI Taxonomy" id="44933"/>
    <lineage>
        <taxon>Bacteria</taxon>
        <taxon>Pseudomonadati</taxon>
        <taxon>Pseudomonadota</taxon>
        <taxon>Gammaproteobacteria</taxon>
        <taxon>Oceanospirillales</taxon>
        <taxon>Halomonadaceae</taxon>
        <taxon>Halomonas</taxon>
    </lineage>
</organism>
<keyword evidence="5" id="KW-1185">Reference proteome</keyword>
<keyword evidence="1 3" id="KW-0808">Transferase</keyword>
<dbReference type="EMBL" id="BJXU01000155">
    <property type="protein sequence ID" value="GEN25593.1"/>
    <property type="molecule type" value="Genomic_DNA"/>
</dbReference>
<dbReference type="Gene3D" id="3.90.550.20">
    <property type="match status" value="1"/>
</dbReference>
<dbReference type="STRING" id="44933.SAMN05660971_03624"/>